<name>A0A1G5YRB6_9BACT</name>
<evidence type="ECO:0000313" key="2">
    <source>
        <dbReference type="EMBL" id="SDA84830.1"/>
    </source>
</evidence>
<feature type="domain" description="ATPase" evidence="1">
    <location>
        <begin position="23"/>
        <end position="242"/>
    </location>
</feature>
<dbReference type="InterPro" id="IPR027417">
    <property type="entry name" value="P-loop_NTPase"/>
</dbReference>
<accession>A0A1G5YRB6</accession>
<dbReference type="GO" id="GO:0005524">
    <property type="term" value="F:ATP binding"/>
    <property type="evidence" value="ECO:0007669"/>
    <property type="project" value="InterPro"/>
</dbReference>
<organism evidence="2 3">
    <name type="scientific">Algoriphagus alkaliphilus</name>
    <dbReference type="NCBI Taxonomy" id="279824"/>
    <lineage>
        <taxon>Bacteria</taxon>
        <taxon>Pseudomonadati</taxon>
        <taxon>Bacteroidota</taxon>
        <taxon>Cytophagia</taxon>
        <taxon>Cytophagales</taxon>
        <taxon>Cyclobacteriaceae</taxon>
        <taxon>Algoriphagus</taxon>
    </lineage>
</organism>
<dbReference type="SUPFAM" id="SSF52540">
    <property type="entry name" value="P-loop containing nucleoside triphosphate hydrolases"/>
    <property type="match status" value="1"/>
</dbReference>
<proteinExistence type="predicted"/>
<evidence type="ECO:0000313" key="3">
    <source>
        <dbReference type="Proteomes" id="UP000198756"/>
    </source>
</evidence>
<evidence type="ECO:0000259" key="1">
    <source>
        <dbReference type="Pfam" id="PF01637"/>
    </source>
</evidence>
<dbReference type="OrthoDB" id="9805535at2"/>
<dbReference type="Proteomes" id="UP000198756">
    <property type="component" value="Unassembled WGS sequence"/>
</dbReference>
<protein>
    <recommendedName>
        <fullName evidence="1">ATPase domain-containing protein</fullName>
    </recommendedName>
</protein>
<dbReference type="InterPro" id="IPR011579">
    <property type="entry name" value="ATPase_dom"/>
</dbReference>
<reference evidence="3" key="1">
    <citation type="submission" date="2016-10" db="EMBL/GenBank/DDBJ databases">
        <authorList>
            <person name="Varghese N."/>
            <person name="Submissions S."/>
        </authorList>
    </citation>
    <scope>NUCLEOTIDE SEQUENCE [LARGE SCALE GENOMIC DNA]</scope>
    <source>
        <strain evidence="3">DSM 22703</strain>
    </source>
</reference>
<dbReference type="Pfam" id="PF01637">
    <property type="entry name" value="ATPase_2"/>
    <property type="match status" value="1"/>
</dbReference>
<sequence>MAGKYKTPTNPFPTSGYYGPRYFCDREKESQQLAQFLQNGQSCLLMGHRRLGKTALIHHVKGLLPADWEFIYLDILSTENEQQLLNSLGASLLQHFSEKDSTGKRVWEFVKSLRPTISFDQLSGIPQVSFQTSQAEKPIIDLLSFLSSWQKPIVIAIDEFQQIHSYPEKNTDAWLRSAIQQLQNVVFLFSGSQQSILSELFSDPSRPFYKSASPLKLEKINKEEYKKFIVNTFAKHGKTMPSDVADQLLDWTKCHTYYVQLLCNRLYQIPTTSYEISDWQTSAQQILNENETFFLHYRTLLSLHQWKLAVAIAKTGRVYGPTSKDFIGKNNLGSSATVFKSLDVLIEKEMIFREFDSEGNTYYEVYDVFFERWIQGTY</sequence>
<keyword evidence="3" id="KW-1185">Reference proteome</keyword>
<dbReference type="AlphaFoldDB" id="A0A1G5YRB6"/>
<gene>
    <name evidence="2" type="ORF">SAMN03080617_02762</name>
</gene>
<dbReference type="EMBL" id="FMXE01000019">
    <property type="protein sequence ID" value="SDA84830.1"/>
    <property type="molecule type" value="Genomic_DNA"/>
</dbReference>
<dbReference type="RefSeq" id="WP_092730929.1">
    <property type="nucleotide sequence ID" value="NZ_FMXE01000019.1"/>
</dbReference>
<dbReference type="PANTHER" id="PTHR34301">
    <property type="entry name" value="DNA-BINDING PROTEIN-RELATED"/>
    <property type="match status" value="1"/>
</dbReference>
<dbReference type="Gene3D" id="3.40.50.300">
    <property type="entry name" value="P-loop containing nucleotide triphosphate hydrolases"/>
    <property type="match status" value="1"/>
</dbReference>
<dbReference type="PANTHER" id="PTHR34301:SF8">
    <property type="entry name" value="ATPASE DOMAIN-CONTAINING PROTEIN"/>
    <property type="match status" value="1"/>
</dbReference>